<dbReference type="InterPro" id="IPR050090">
    <property type="entry name" value="Tyrosine_recombinase_XerCD"/>
</dbReference>
<accession>A0A831TEY9</accession>
<dbReference type="GO" id="GO:0006310">
    <property type="term" value="P:DNA recombination"/>
    <property type="evidence" value="ECO:0007669"/>
    <property type="project" value="UniProtKB-KW"/>
</dbReference>
<dbReference type="PROSITE" id="PS51900">
    <property type="entry name" value="CB"/>
    <property type="match status" value="1"/>
</dbReference>
<dbReference type="InterPro" id="IPR044068">
    <property type="entry name" value="CB"/>
</dbReference>
<evidence type="ECO:0000259" key="6">
    <source>
        <dbReference type="PROSITE" id="PS51898"/>
    </source>
</evidence>
<evidence type="ECO:0000256" key="2">
    <source>
        <dbReference type="ARBA" id="ARBA00022908"/>
    </source>
</evidence>
<feature type="domain" description="Tyr recombinase" evidence="6">
    <location>
        <begin position="98"/>
        <end position="299"/>
    </location>
</feature>
<comment type="similarity">
    <text evidence="1">Belongs to the 'phage' integrase family.</text>
</comment>
<evidence type="ECO:0000256" key="3">
    <source>
        <dbReference type="ARBA" id="ARBA00023125"/>
    </source>
</evidence>
<name>A0A831TEY9_9BACT</name>
<feature type="domain" description="Core-binding (CB)" evidence="7">
    <location>
        <begin position="1"/>
        <end position="77"/>
    </location>
</feature>
<dbReference type="PANTHER" id="PTHR30349">
    <property type="entry name" value="PHAGE INTEGRASE-RELATED"/>
    <property type="match status" value="1"/>
</dbReference>
<protein>
    <submittedName>
        <fullName evidence="8">Site-specific integrase</fullName>
    </submittedName>
</protein>
<dbReference type="InterPro" id="IPR002104">
    <property type="entry name" value="Integrase_catalytic"/>
</dbReference>
<keyword evidence="4" id="KW-0233">DNA recombination</keyword>
<dbReference type="SUPFAM" id="SSF56349">
    <property type="entry name" value="DNA breaking-rejoining enzymes"/>
    <property type="match status" value="1"/>
</dbReference>
<keyword evidence="3 5" id="KW-0238">DNA-binding</keyword>
<dbReference type="GO" id="GO:0015074">
    <property type="term" value="P:DNA integration"/>
    <property type="evidence" value="ECO:0007669"/>
    <property type="project" value="UniProtKB-KW"/>
</dbReference>
<dbReference type="AlphaFoldDB" id="A0A831TEY9"/>
<evidence type="ECO:0000256" key="4">
    <source>
        <dbReference type="ARBA" id="ARBA00023172"/>
    </source>
</evidence>
<evidence type="ECO:0000256" key="5">
    <source>
        <dbReference type="PROSITE-ProRule" id="PRU01248"/>
    </source>
</evidence>
<dbReference type="Gene3D" id="1.10.150.130">
    <property type="match status" value="1"/>
</dbReference>
<sequence>MRDAATAWLSAYQDIYKPRTWSDHAANLHRRIVPLIGDKQLRRVTATDIERVLAAVKGSRQRQKVYRTLSRLFAYAAEMGWTLVNPLHGLPAPRHRYRRPALPSLDGLRQLYQHVLARDDVAANFTGLLLLTGLRPGEAAALRWSDLDAERRLLWVRRAGAYIDGAWREGPPKSAASERIVPLNDDALALLERQRRHVARLRERAGERWKERDLAFPGGRGAPVHRSVMHKWVRRVCKDAGIPSLRPHDLRHAHASLLIAAGAPLSDVSGRLGHARANVTLALYSHVLRPGSELAALATAALAGRAAE</sequence>
<dbReference type="GO" id="GO:0003677">
    <property type="term" value="F:DNA binding"/>
    <property type="evidence" value="ECO:0007669"/>
    <property type="project" value="UniProtKB-UniRule"/>
</dbReference>
<proteinExistence type="inferred from homology"/>
<dbReference type="PANTHER" id="PTHR30349:SF64">
    <property type="entry name" value="PROPHAGE INTEGRASE INTD-RELATED"/>
    <property type="match status" value="1"/>
</dbReference>
<dbReference type="InterPro" id="IPR010998">
    <property type="entry name" value="Integrase_recombinase_N"/>
</dbReference>
<dbReference type="CDD" id="cd01189">
    <property type="entry name" value="INT_ICEBs1_C_like"/>
    <property type="match status" value="1"/>
</dbReference>
<dbReference type="Pfam" id="PF00589">
    <property type="entry name" value="Phage_integrase"/>
    <property type="match status" value="1"/>
</dbReference>
<dbReference type="PROSITE" id="PS51898">
    <property type="entry name" value="TYR_RECOMBINASE"/>
    <property type="match status" value="1"/>
</dbReference>
<dbReference type="Gene3D" id="1.10.443.10">
    <property type="entry name" value="Intergrase catalytic core"/>
    <property type="match status" value="1"/>
</dbReference>
<gene>
    <name evidence="8" type="ORF">ENP34_03300</name>
</gene>
<evidence type="ECO:0000256" key="1">
    <source>
        <dbReference type="ARBA" id="ARBA00008857"/>
    </source>
</evidence>
<dbReference type="InterPro" id="IPR011010">
    <property type="entry name" value="DNA_brk_join_enz"/>
</dbReference>
<keyword evidence="2" id="KW-0229">DNA integration</keyword>
<comment type="caution">
    <text evidence="8">The sequence shown here is derived from an EMBL/GenBank/DDBJ whole genome shotgun (WGS) entry which is preliminary data.</text>
</comment>
<evidence type="ECO:0000259" key="7">
    <source>
        <dbReference type="PROSITE" id="PS51900"/>
    </source>
</evidence>
<organism evidence="8">
    <name type="scientific">Thermorudis peleae</name>
    <dbReference type="NCBI Taxonomy" id="1382356"/>
    <lineage>
        <taxon>Bacteria</taxon>
        <taxon>Pseudomonadati</taxon>
        <taxon>Thermomicrobiota</taxon>
        <taxon>Thermomicrobia</taxon>
        <taxon>Thermomicrobia incertae sedis</taxon>
        <taxon>Thermorudis</taxon>
    </lineage>
</organism>
<dbReference type="EMBL" id="DSIY01000075">
    <property type="protein sequence ID" value="HEG90456.1"/>
    <property type="molecule type" value="Genomic_DNA"/>
</dbReference>
<evidence type="ECO:0000313" key="8">
    <source>
        <dbReference type="EMBL" id="HEG90456.1"/>
    </source>
</evidence>
<reference evidence="8" key="1">
    <citation type="journal article" date="2020" name="mSystems">
        <title>Genome- and Community-Level Interaction Insights into Carbon Utilization and Element Cycling Functions of Hydrothermarchaeota in Hydrothermal Sediment.</title>
        <authorList>
            <person name="Zhou Z."/>
            <person name="Liu Y."/>
            <person name="Xu W."/>
            <person name="Pan J."/>
            <person name="Luo Z.H."/>
            <person name="Li M."/>
        </authorList>
    </citation>
    <scope>NUCLEOTIDE SEQUENCE [LARGE SCALE GENOMIC DNA]</scope>
    <source>
        <strain evidence="8">SpSt-210</strain>
    </source>
</reference>
<dbReference type="InterPro" id="IPR013762">
    <property type="entry name" value="Integrase-like_cat_sf"/>
</dbReference>